<feature type="transmembrane region" description="Helical" evidence="8">
    <location>
        <begin position="30"/>
        <end position="49"/>
    </location>
</feature>
<keyword evidence="6" id="KW-0175">Coiled coil</keyword>
<feature type="compositionally biased region" description="Polar residues" evidence="7">
    <location>
        <begin position="66"/>
        <end position="75"/>
    </location>
</feature>
<protein>
    <submittedName>
        <fullName evidence="9">Type IV secretion system protein VirB10</fullName>
    </submittedName>
</protein>
<proteinExistence type="inferred from homology"/>
<keyword evidence="3 8" id="KW-0812">Transmembrane</keyword>
<evidence type="ECO:0000313" key="9">
    <source>
        <dbReference type="EMBL" id="REG28205.1"/>
    </source>
</evidence>
<dbReference type="EMBL" id="QUMX01000065">
    <property type="protein sequence ID" value="REG28205.1"/>
    <property type="molecule type" value="Genomic_DNA"/>
</dbReference>
<dbReference type="Gene3D" id="2.40.128.260">
    <property type="entry name" value="Type IV secretion system, VirB10/TraB/TrbI"/>
    <property type="match status" value="1"/>
</dbReference>
<evidence type="ECO:0000256" key="5">
    <source>
        <dbReference type="ARBA" id="ARBA00023136"/>
    </source>
</evidence>
<dbReference type="InterPro" id="IPR042217">
    <property type="entry name" value="T4SS_VirB10/TrbI"/>
</dbReference>
<name>A0AAQ0KIY2_PARVE</name>
<evidence type="ECO:0000256" key="8">
    <source>
        <dbReference type="SAM" id="Phobius"/>
    </source>
</evidence>
<comment type="subcellular location">
    <subcellularLocation>
        <location evidence="1">Membrane</location>
        <topology evidence="1">Single-pass membrane protein</topology>
    </subcellularLocation>
</comment>
<organism evidence="9 10">
    <name type="scientific">Paracoccus versutus</name>
    <name type="common">Thiobacillus versutus</name>
    <dbReference type="NCBI Taxonomy" id="34007"/>
    <lineage>
        <taxon>Bacteria</taxon>
        <taxon>Pseudomonadati</taxon>
        <taxon>Pseudomonadota</taxon>
        <taxon>Alphaproteobacteria</taxon>
        <taxon>Rhodobacterales</taxon>
        <taxon>Paracoccaceae</taxon>
        <taxon>Paracoccus</taxon>
    </lineage>
</organism>
<dbReference type="AlphaFoldDB" id="A0AAQ0KIY2"/>
<evidence type="ECO:0000256" key="1">
    <source>
        <dbReference type="ARBA" id="ARBA00004167"/>
    </source>
</evidence>
<keyword evidence="10" id="KW-1185">Reference proteome</keyword>
<evidence type="ECO:0000256" key="6">
    <source>
        <dbReference type="SAM" id="Coils"/>
    </source>
</evidence>
<dbReference type="RefSeq" id="WP_116171312.1">
    <property type="nucleotide sequence ID" value="NZ_CP035285.1"/>
</dbReference>
<dbReference type="InterPro" id="IPR005498">
    <property type="entry name" value="T4SS_VirB10/TraB/TrbI"/>
</dbReference>
<evidence type="ECO:0000256" key="4">
    <source>
        <dbReference type="ARBA" id="ARBA00022989"/>
    </source>
</evidence>
<dbReference type="GO" id="GO:0016020">
    <property type="term" value="C:membrane"/>
    <property type="evidence" value="ECO:0007669"/>
    <property type="project" value="UniProtKB-SubCell"/>
</dbReference>
<evidence type="ECO:0000256" key="3">
    <source>
        <dbReference type="ARBA" id="ARBA00022692"/>
    </source>
</evidence>
<evidence type="ECO:0000256" key="7">
    <source>
        <dbReference type="SAM" id="MobiDB-lite"/>
    </source>
</evidence>
<dbReference type="Proteomes" id="UP000256794">
    <property type="component" value="Unassembled WGS sequence"/>
</dbReference>
<dbReference type="CDD" id="cd16429">
    <property type="entry name" value="VirB10"/>
    <property type="match status" value="1"/>
</dbReference>
<feature type="region of interest" description="Disordered" evidence="7">
    <location>
        <begin position="66"/>
        <end position="103"/>
    </location>
</feature>
<keyword evidence="5 8" id="KW-0472">Membrane</keyword>
<keyword evidence="4 8" id="KW-1133">Transmembrane helix</keyword>
<feature type="coiled-coil region" evidence="6">
    <location>
        <begin position="118"/>
        <end position="208"/>
    </location>
</feature>
<evidence type="ECO:0000256" key="2">
    <source>
        <dbReference type="ARBA" id="ARBA00010265"/>
    </source>
</evidence>
<dbReference type="Pfam" id="PF03743">
    <property type="entry name" value="TrbI"/>
    <property type="match status" value="1"/>
</dbReference>
<reference evidence="9 10" key="1">
    <citation type="submission" date="2018-08" db="EMBL/GenBank/DDBJ databases">
        <title>Genomic Encyclopedia of Archaeal and Bacterial Type Strains, Phase II (KMG-II): from individual species to whole genera.</title>
        <authorList>
            <person name="Goeker M."/>
        </authorList>
    </citation>
    <scope>NUCLEOTIDE SEQUENCE [LARGE SCALE GENOMIC DNA]</scope>
    <source>
        <strain evidence="9 10">DSM 582</strain>
    </source>
</reference>
<accession>A0AAQ0KIY2</accession>
<gene>
    <name evidence="9" type="ORF">ATH84_10653</name>
</gene>
<comment type="caution">
    <text evidence="9">The sequence shown here is derived from an EMBL/GenBank/DDBJ whole genome shotgun (WGS) entry which is preliminary data.</text>
</comment>
<evidence type="ECO:0000313" key="10">
    <source>
        <dbReference type="Proteomes" id="UP000256794"/>
    </source>
</evidence>
<comment type="similarity">
    <text evidence="2">Belongs to the TrbI/VirB10 family.</text>
</comment>
<sequence>MANENDDNSIQERLKRIQGKVSKPSRWRPYAIGAGTFIAGAALTSYAFLAAPDATLQQPSLNLPTSEVNEFQDNSGLDGFTISRPRPESRPAPQPQAQPAVQQSAISDEQLNGMMAEIAELRNQASARAGEMEKLQAALEAVRKESEAKDAQVAEAERERMRLQSQLDNQAEMFAQQQDEAMFEQQRRAELQARRAEEEARRQAQIQSPMVAFRASGTSAGGGEGEERKYEGDEAFLRAGAQKSTVTRSQVIANPSNTIIQGTMIEATLETAISSALSGNVAANVSYDVWSMDMSQVLIPRGSKLYGRYSSDVDRGQRRVLIAWDRLVTSDGQSVQLEGYGTDRIGRSGMPGHVNNHTLARFGAAAAVSVIGALPEIITAAMEDDDENGNSNNDVASTTAANVGQGASTALGNVMQGYLDVPPTISVDQGAVVQVRVNNDLELF</sequence>